<organism evidence="1 2">
    <name type="scientific">Brucella intermedia LMG 3301</name>
    <dbReference type="NCBI Taxonomy" id="641118"/>
    <lineage>
        <taxon>Bacteria</taxon>
        <taxon>Pseudomonadati</taxon>
        <taxon>Pseudomonadota</taxon>
        <taxon>Alphaproteobacteria</taxon>
        <taxon>Hyphomicrobiales</taxon>
        <taxon>Brucellaceae</taxon>
        <taxon>Brucella/Ochrobactrum group</taxon>
        <taxon>Brucella</taxon>
    </lineage>
</organism>
<comment type="caution">
    <text evidence="1">The sequence shown here is derived from an EMBL/GenBank/DDBJ whole genome shotgun (WGS) entry which is preliminary data.</text>
</comment>
<dbReference type="Proteomes" id="UP000004386">
    <property type="component" value="Unassembled WGS sequence"/>
</dbReference>
<dbReference type="EMBL" id="ACQA01000001">
    <property type="protein sequence ID" value="EEQ95378.1"/>
    <property type="molecule type" value="Genomic_DNA"/>
</dbReference>
<evidence type="ECO:0008006" key="3">
    <source>
        <dbReference type="Google" id="ProtNLM"/>
    </source>
</evidence>
<dbReference type="Pfam" id="PF06186">
    <property type="entry name" value="DUF992"/>
    <property type="match status" value="1"/>
</dbReference>
<dbReference type="AlphaFoldDB" id="C4WEA1"/>
<name>C4WEA1_9HYPH</name>
<dbReference type="HOGENOM" id="CLU_109378_0_0_5"/>
<evidence type="ECO:0000313" key="2">
    <source>
        <dbReference type="Proteomes" id="UP000004386"/>
    </source>
</evidence>
<sequence>MLRQTPLRVVESDSFNMFSEEDKDMSLRFSTSFLSAMAVVSGLAVTAPALAADFVAPPASGRTQPRSEVGMLSCDISPAIGVIIGSQQDVDCVFRPARGRGPIEHYTGTITKLGVDVGFINGGRVAWAVWAPSVRPEGALQGRYVGASANAAIGVGFGTNILTGGSWKTISLQPISLQGQRGLNAAVGVSKLKLRYAG</sequence>
<dbReference type="InterPro" id="IPR009333">
    <property type="entry name" value="DUF992"/>
</dbReference>
<reference evidence="1 2" key="1">
    <citation type="submission" date="2009-05" db="EMBL/GenBank/DDBJ databases">
        <authorList>
            <person name="Setubal J.C."/>
            <person name="Boyle S."/>
            <person name="Crasta O.R."/>
            <person name="Gillespie J.J."/>
            <person name="Kenyon R.W."/>
            <person name="Lu J."/>
            <person name="Mane S."/>
            <person name="Nagrani S."/>
            <person name="Shallom J.M."/>
            <person name="Shallom S."/>
            <person name="Shukla M."/>
            <person name="Snyder E.E."/>
            <person name="Sobral B.W."/>
            <person name="Wattam A.R."/>
            <person name="Will R."/>
            <person name="Williams K."/>
            <person name="Yoo H."/>
            <person name="Munk C."/>
            <person name="Tapia R."/>
            <person name="Green L."/>
            <person name="Rogers Y."/>
            <person name="Detter J.C."/>
            <person name="Bruce D."/>
            <person name="Brettin T.S."/>
            <person name="Tsolis R."/>
        </authorList>
    </citation>
    <scope>NUCLEOTIDE SEQUENCE [LARGE SCALE GENOMIC DNA]</scope>
    <source>
        <strain evidence="1 2">LMG 3301</strain>
    </source>
</reference>
<gene>
    <name evidence="1" type="ORF">OINT_1000744</name>
</gene>
<proteinExistence type="predicted"/>
<evidence type="ECO:0000313" key="1">
    <source>
        <dbReference type="EMBL" id="EEQ95378.1"/>
    </source>
</evidence>
<accession>C4WEA1</accession>
<protein>
    <recommendedName>
        <fullName evidence="3">DUF992 domain-containing protein</fullName>
    </recommendedName>
</protein>